<dbReference type="InterPro" id="IPR043502">
    <property type="entry name" value="DNA/RNA_pol_sf"/>
</dbReference>
<evidence type="ECO:0000259" key="2">
    <source>
        <dbReference type="Pfam" id="PF07727"/>
    </source>
</evidence>
<name>A0ABQ5C0X3_9ASTR</name>
<sequence length="694" mass="78798">MQKNLLKQQFETFTIGSREELDSHTKLHNGFGQPGLDELEFDDLYNNLKVYEHELKGVSISSSQNIVFLSTEAKGSTLKQSTADPANIPKGYTQAPSNKVQTAPNCASHSDEIICIGFGIESSSSVDSDNSSGNTNLTEFLYSNFQKAKGFHAYLPSHLQVINQEKTKSSQPEIDRNKVIIEDWVDSDDEETDLNFSEIQKKTVVNSENSETSFENSPDHLIKDCDLHERTFKQTQTHKPKGTQGSRDTRPVWNNINRVNHSNFSGEQGQLSSYFKEIKGGYVAFGGRNPKGGKSREKRNHQFRSTVSQDIQLLIIQSRHVERLNSTGLLCKKIEERTVREPLELLHMDLFGPVSVESVNRKKKESKREYSLARSSTAKVVPERQNRSIGKFDGKSEEAICWETQLTAKGFESIKGHQESTGNTPTDSDDDVPKDGVFSTNSFDDENTDNVGICQIIGKSTDGILTRRKLKESASAQHQALLSFIYKQNRTNHKDQQTCLFACFLSQEEPKKVSQALADESWVEAMQEELHFIQSYNDLHEGYRQEEGVDYDEVFAPVARIEAIRLFLAFASFMGFTVYQMDVKSAFLYGNITEEVYVKQPPGFEDPAHPNKVYRVVKALYGLHQAPRAWYERLSTFLLKHGYRRGAIDKTLFIKKDRRDIMLVQVYVDDIIFGSTKSSMVKDFEDLIAKRNSR</sequence>
<reference evidence="3" key="1">
    <citation type="journal article" date="2022" name="Int. J. Mol. Sci.">
        <title>Draft Genome of Tanacetum Coccineum: Genomic Comparison of Closely Related Tanacetum-Family Plants.</title>
        <authorList>
            <person name="Yamashiro T."/>
            <person name="Shiraishi A."/>
            <person name="Nakayama K."/>
            <person name="Satake H."/>
        </authorList>
    </citation>
    <scope>NUCLEOTIDE SEQUENCE</scope>
</reference>
<proteinExistence type="predicted"/>
<evidence type="ECO:0000313" key="4">
    <source>
        <dbReference type="Proteomes" id="UP001151760"/>
    </source>
</evidence>
<feature type="domain" description="Reverse transcriptase Ty1/copia-type" evidence="2">
    <location>
        <begin position="540"/>
        <end position="690"/>
    </location>
</feature>
<protein>
    <submittedName>
        <fullName evidence="3">Ribonuclease H-like domain-containing protein</fullName>
    </submittedName>
</protein>
<evidence type="ECO:0000313" key="3">
    <source>
        <dbReference type="EMBL" id="GJT19593.1"/>
    </source>
</evidence>
<feature type="region of interest" description="Disordered" evidence="1">
    <location>
        <begin position="80"/>
        <end position="99"/>
    </location>
</feature>
<dbReference type="EMBL" id="BQNB010013729">
    <property type="protein sequence ID" value="GJT19593.1"/>
    <property type="molecule type" value="Genomic_DNA"/>
</dbReference>
<dbReference type="SUPFAM" id="SSF56672">
    <property type="entry name" value="DNA/RNA polymerases"/>
    <property type="match status" value="1"/>
</dbReference>
<comment type="caution">
    <text evidence="3">The sequence shown here is derived from an EMBL/GenBank/DDBJ whole genome shotgun (WGS) entry which is preliminary data.</text>
</comment>
<keyword evidence="4" id="KW-1185">Reference proteome</keyword>
<feature type="region of interest" description="Disordered" evidence="1">
    <location>
        <begin position="415"/>
        <end position="443"/>
    </location>
</feature>
<organism evidence="3 4">
    <name type="scientific">Tanacetum coccineum</name>
    <dbReference type="NCBI Taxonomy" id="301880"/>
    <lineage>
        <taxon>Eukaryota</taxon>
        <taxon>Viridiplantae</taxon>
        <taxon>Streptophyta</taxon>
        <taxon>Embryophyta</taxon>
        <taxon>Tracheophyta</taxon>
        <taxon>Spermatophyta</taxon>
        <taxon>Magnoliopsida</taxon>
        <taxon>eudicotyledons</taxon>
        <taxon>Gunneridae</taxon>
        <taxon>Pentapetalae</taxon>
        <taxon>asterids</taxon>
        <taxon>campanulids</taxon>
        <taxon>Asterales</taxon>
        <taxon>Asteraceae</taxon>
        <taxon>Asteroideae</taxon>
        <taxon>Anthemideae</taxon>
        <taxon>Anthemidinae</taxon>
        <taxon>Tanacetum</taxon>
    </lineage>
</organism>
<feature type="region of interest" description="Disordered" evidence="1">
    <location>
        <begin position="233"/>
        <end position="252"/>
    </location>
</feature>
<reference evidence="3" key="2">
    <citation type="submission" date="2022-01" db="EMBL/GenBank/DDBJ databases">
        <authorList>
            <person name="Yamashiro T."/>
            <person name="Shiraishi A."/>
            <person name="Satake H."/>
            <person name="Nakayama K."/>
        </authorList>
    </citation>
    <scope>NUCLEOTIDE SEQUENCE</scope>
</reference>
<dbReference type="InterPro" id="IPR013103">
    <property type="entry name" value="RVT_2"/>
</dbReference>
<accession>A0ABQ5C0X3</accession>
<evidence type="ECO:0000256" key="1">
    <source>
        <dbReference type="SAM" id="MobiDB-lite"/>
    </source>
</evidence>
<dbReference type="Proteomes" id="UP001151760">
    <property type="component" value="Unassembled WGS sequence"/>
</dbReference>
<dbReference type="Pfam" id="PF07727">
    <property type="entry name" value="RVT_2"/>
    <property type="match status" value="1"/>
</dbReference>
<gene>
    <name evidence="3" type="ORF">Tco_0878299</name>
</gene>